<dbReference type="Proteomes" id="UP001159363">
    <property type="component" value="Chromosome 1"/>
</dbReference>
<gene>
    <name evidence="9" type="ORF">PR048_003251</name>
</gene>
<name>A0ABQ9INW4_9NEOP</name>
<organism evidence="9 10">
    <name type="scientific">Dryococelus australis</name>
    <dbReference type="NCBI Taxonomy" id="614101"/>
    <lineage>
        <taxon>Eukaryota</taxon>
        <taxon>Metazoa</taxon>
        <taxon>Ecdysozoa</taxon>
        <taxon>Arthropoda</taxon>
        <taxon>Hexapoda</taxon>
        <taxon>Insecta</taxon>
        <taxon>Pterygota</taxon>
        <taxon>Neoptera</taxon>
        <taxon>Polyneoptera</taxon>
        <taxon>Phasmatodea</taxon>
        <taxon>Verophasmatodea</taxon>
        <taxon>Anareolatae</taxon>
        <taxon>Phasmatidae</taxon>
        <taxon>Eurycanthinae</taxon>
        <taxon>Dryococelus</taxon>
    </lineage>
</organism>
<evidence type="ECO:0000256" key="5">
    <source>
        <dbReference type="ARBA" id="ARBA00022801"/>
    </source>
</evidence>
<keyword evidence="6" id="KW-0695">RNA-directed DNA polymerase</keyword>
<dbReference type="InterPro" id="IPR043502">
    <property type="entry name" value="DNA/RNA_pol_sf"/>
</dbReference>
<dbReference type="InterPro" id="IPR012337">
    <property type="entry name" value="RNaseH-like_sf"/>
</dbReference>
<dbReference type="Gene3D" id="3.30.420.10">
    <property type="entry name" value="Ribonuclease H-like superfamily/Ribonuclease H"/>
    <property type="match status" value="1"/>
</dbReference>
<dbReference type="Pfam" id="PF00078">
    <property type="entry name" value="RVT_1"/>
    <property type="match status" value="1"/>
</dbReference>
<keyword evidence="2" id="KW-0548">Nucleotidyltransferase</keyword>
<evidence type="ECO:0000256" key="2">
    <source>
        <dbReference type="ARBA" id="ARBA00022695"/>
    </source>
</evidence>
<evidence type="ECO:0000259" key="8">
    <source>
        <dbReference type="PROSITE" id="PS50994"/>
    </source>
</evidence>
<dbReference type="InterPro" id="IPR043128">
    <property type="entry name" value="Rev_trsase/Diguanyl_cyclase"/>
</dbReference>
<comment type="caution">
    <text evidence="9">The sequence shown here is derived from an EMBL/GenBank/DDBJ whole genome shotgun (WGS) entry which is preliminary data.</text>
</comment>
<dbReference type="Gene3D" id="3.30.70.270">
    <property type="match status" value="1"/>
</dbReference>
<protein>
    <recommendedName>
        <fullName evidence="8">Integrase catalytic domain-containing protein</fullName>
    </recommendedName>
</protein>
<keyword evidence="1" id="KW-0808">Transferase</keyword>
<evidence type="ECO:0000313" key="9">
    <source>
        <dbReference type="EMBL" id="KAJ8897894.1"/>
    </source>
</evidence>
<dbReference type="InterPro" id="IPR036397">
    <property type="entry name" value="RNaseH_sf"/>
</dbReference>
<feature type="region of interest" description="Disordered" evidence="7">
    <location>
        <begin position="82"/>
        <end position="109"/>
    </location>
</feature>
<evidence type="ECO:0000256" key="6">
    <source>
        <dbReference type="ARBA" id="ARBA00022918"/>
    </source>
</evidence>
<dbReference type="InterPro" id="IPR041373">
    <property type="entry name" value="RT_RNaseH"/>
</dbReference>
<dbReference type="SUPFAM" id="SSF56672">
    <property type="entry name" value="DNA/RNA polymerases"/>
    <property type="match status" value="1"/>
</dbReference>
<evidence type="ECO:0000256" key="1">
    <source>
        <dbReference type="ARBA" id="ARBA00022679"/>
    </source>
</evidence>
<keyword evidence="10" id="KW-1185">Reference proteome</keyword>
<dbReference type="Pfam" id="PF00665">
    <property type="entry name" value="rve"/>
    <property type="match status" value="1"/>
</dbReference>
<accession>A0ABQ9INW4</accession>
<dbReference type="EMBL" id="JARBHB010000001">
    <property type="protein sequence ID" value="KAJ8897894.1"/>
    <property type="molecule type" value="Genomic_DNA"/>
</dbReference>
<evidence type="ECO:0000256" key="4">
    <source>
        <dbReference type="ARBA" id="ARBA00022759"/>
    </source>
</evidence>
<dbReference type="InterPro" id="IPR001584">
    <property type="entry name" value="Integrase_cat-core"/>
</dbReference>
<dbReference type="PANTHER" id="PTHR37984:SF5">
    <property type="entry name" value="PROTEIN NYNRIN-LIKE"/>
    <property type="match status" value="1"/>
</dbReference>
<keyword evidence="4" id="KW-0255">Endonuclease</keyword>
<feature type="compositionally biased region" description="Polar residues" evidence="7">
    <location>
        <begin position="82"/>
        <end position="107"/>
    </location>
</feature>
<dbReference type="Pfam" id="PF17917">
    <property type="entry name" value="RT_RNaseH"/>
    <property type="match status" value="1"/>
</dbReference>
<feature type="region of interest" description="Disordered" evidence="7">
    <location>
        <begin position="790"/>
        <end position="812"/>
    </location>
</feature>
<dbReference type="InterPro" id="IPR000477">
    <property type="entry name" value="RT_dom"/>
</dbReference>
<proteinExistence type="predicted"/>
<reference evidence="9 10" key="1">
    <citation type="submission" date="2023-02" db="EMBL/GenBank/DDBJ databases">
        <title>LHISI_Scaffold_Assembly.</title>
        <authorList>
            <person name="Stuart O.P."/>
            <person name="Cleave R."/>
            <person name="Magrath M.J.L."/>
            <person name="Mikheyev A.S."/>
        </authorList>
    </citation>
    <scope>NUCLEOTIDE SEQUENCE [LARGE SCALE GENOMIC DNA]</scope>
    <source>
        <strain evidence="9">Daus_M_001</strain>
        <tissue evidence="9">Leg muscle</tissue>
    </source>
</reference>
<evidence type="ECO:0000256" key="3">
    <source>
        <dbReference type="ARBA" id="ARBA00022722"/>
    </source>
</evidence>
<evidence type="ECO:0000256" key="7">
    <source>
        <dbReference type="SAM" id="MobiDB-lite"/>
    </source>
</evidence>
<keyword evidence="3" id="KW-0540">Nuclease</keyword>
<dbReference type="InterPro" id="IPR050951">
    <property type="entry name" value="Retrovirus_Pol_polyprotein"/>
</dbReference>
<evidence type="ECO:0000313" key="10">
    <source>
        <dbReference type="Proteomes" id="UP001159363"/>
    </source>
</evidence>
<dbReference type="PROSITE" id="PS50994">
    <property type="entry name" value="INTEGRASE"/>
    <property type="match status" value="1"/>
</dbReference>
<dbReference type="SUPFAM" id="SSF53098">
    <property type="entry name" value="Ribonuclease H-like"/>
    <property type="match status" value="1"/>
</dbReference>
<feature type="domain" description="Integrase catalytic" evidence="8">
    <location>
        <begin position="553"/>
        <end position="741"/>
    </location>
</feature>
<dbReference type="PANTHER" id="PTHR37984">
    <property type="entry name" value="PROTEIN CBG26694"/>
    <property type="match status" value="1"/>
</dbReference>
<sequence>MIPVTFSAVQRNGVAKISHLNNTGVVVALLLDCLPPTMVNQMLSKFSHLGILPDDVTSELQIQNHFRRDGGTSTTVNINKVHQGKKNTNSHPTRGRQQLQSQNQHQPRYSKLKSRINYKELGIDRCGGNNHLSPDCCTDKSNLHCSGCQATGHVIKVLHLNTSQEEERKIKSIIESLINQADINISETYIAIAGRVWIRKCGLNLCNLDTHTTDVPTVKLIDAIKNMDQVAQTYPVLYNGKIGKIPNVVVSLKLRKGAQRVFHRERDVPYALMKKVDPELDTLEAQGVLTKVETSDWGSPLVVITKTDWGVCLYLDHKVEFNRIIDQILHDVPKTMSYFDDIIVHGSTREECQHNLIACLDQLQKFDLHLNQQKCSLFQEQIEYLDHVIKFNKISKSPGKVAAIVNMPRPKSTEDNTIFKWTSACEVAFLKLKSTIPVGIDASPIEISWVLSHIVDGHEHPIAFASRSLTTAEQNYFQLDKGALTIVFAVNNFFQYLLGRHFKLVTDNQPLTQTFNHRATLPKMTAAPININSYTASAINNEVKQLWDATIEQISIPTVTYQLLKEETKKDATLSTIMKSLQEENTSEPDYLIERGILFHVIDAKSKWAEIVPCSSAPTSKSSIEILKDIFSRNGFPEVMVLDNAMIFTSEEFPQFCKEGGIFQKFCAAGHPATNGLAECNVQTLKHRLATMSNQNMPIRQKVWEILFRYPGYTLEQWEVSCETVPESTDPNPTGSDEFSEGEHVSARYYSNNKAHWKCGKVLKKLGKLHYLVALDNGFHFKRHMTNSINRDPAFNQENSSYRPSTQEPYKQ</sequence>
<keyword evidence="5" id="KW-0378">Hydrolase</keyword>